<comment type="function">
    <text evidence="11">Peptidoglycan polymerase that catalyzes glycan chain elongation from lipid-linked precursors.</text>
</comment>
<keyword evidence="1 11" id="KW-1003">Cell membrane</keyword>
<evidence type="ECO:0000256" key="10">
    <source>
        <dbReference type="ARBA" id="ARBA00023316"/>
    </source>
</evidence>
<dbReference type="GO" id="GO:0005886">
    <property type="term" value="C:plasma membrane"/>
    <property type="evidence" value="ECO:0007669"/>
    <property type="project" value="UniProtKB-SubCell"/>
</dbReference>
<dbReference type="GO" id="GO:0009252">
    <property type="term" value="P:peptidoglycan biosynthetic process"/>
    <property type="evidence" value="ECO:0007669"/>
    <property type="project" value="UniProtKB-UniRule"/>
</dbReference>
<name>A0AAQ1UHS6_9BACT</name>
<evidence type="ECO:0000313" key="13">
    <source>
        <dbReference type="EMBL" id="SUB79269.1"/>
    </source>
</evidence>
<evidence type="ECO:0000256" key="4">
    <source>
        <dbReference type="ARBA" id="ARBA00022679"/>
    </source>
</evidence>
<comment type="similarity">
    <text evidence="11">Belongs to the glycosyltransferase 51 family.</text>
</comment>
<feature type="transmembrane region" description="Helical" evidence="11">
    <location>
        <begin position="12"/>
        <end position="34"/>
    </location>
</feature>
<evidence type="ECO:0000313" key="14">
    <source>
        <dbReference type="Proteomes" id="UP000255283"/>
    </source>
</evidence>
<organism evidence="13 14">
    <name type="scientific">Segatella buccae</name>
    <dbReference type="NCBI Taxonomy" id="28126"/>
    <lineage>
        <taxon>Bacteria</taxon>
        <taxon>Pseudomonadati</taxon>
        <taxon>Bacteroidota</taxon>
        <taxon>Bacteroidia</taxon>
        <taxon>Bacteroidales</taxon>
        <taxon>Prevotellaceae</taxon>
        <taxon>Segatella</taxon>
    </lineage>
</organism>
<dbReference type="InterPro" id="IPR001264">
    <property type="entry name" value="Glyco_trans_51"/>
</dbReference>
<dbReference type="PANTHER" id="PTHR30400:SF0">
    <property type="entry name" value="BIOSYNTHETIC PEPTIDOGLYCAN TRANSGLYCOSYLASE"/>
    <property type="match status" value="1"/>
</dbReference>
<keyword evidence="10 11" id="KW-0961">Cell wall biogenesis/degradation</keyword>
<dbReference type="GO" id="GO:0008955">
    <property type="term" value="F:peptidoglycan glycosyltransferase activity"/>
    <property type="evidence" value="ECO:0007669"/>
    <property type="project" value="UniProtKB-UniRule"/>
</dbReference>
<evidence type="ECO:0000256" key="5">
    <source>
        <dbReference type="ARBA" id="ARBA00022692"/>
    </source>
</evidence>
<keyword evidence="4 11" id="KW-0808">Transferase</keyword>
<dbReference type="InterPro" id="IPR011812">
    <property type="entry name" value="Pep_trsgly"/>
</dbReference>
<evidence type="ECO:0000256" key="8">
    <source>
        <dbReference type="ARBA" id="ARBA00022989"/>
    </source>
</evidence>
<dbReference type="NCBIfam" id="TIGR02070">
    <property type="entry name" value="mono_pep_trsgly"/>
    <property type="match status" value="1"/>
</dbReference>
<keyword evidence="5 11" id="KW-0812">Transmembrane</keyword>
<dbReference type="GO" id="GO:0009274">
    <property type="term" value="C:peptidoglycan-based cell wall"/>
    <property type="evidence" value="ECO:0007669"/>
    <property type="project" value="InterPro"/>
</dbReference>
<dbReference type="PANTHER" id="PTHR30400">
    <property type="entry name" value="MONOFUNCTIONAL BIOSYNTHETIC PEPTIDOGLYCAN TRANSGLYCOSYLASE"/>
    <property type="match status" value="1"/>
</dbReference>
<dbReference type="AlphaFoldDB" id="A0AAQ1UHS6"/>
<comment type="subcellular location">
    <subcellularLocation>
        <location evidence="11">Cell membrane</location>
        <topology evidence="11">Single-pass membrane protein</topology>
    </subcellularLocation>
</comment>
<dbReference type="Proteomes" id="UP000255283">
    <property type="component" value="Unassembled WGS sequence"/>
</dbReference>
<dbReference type="GeneID" id="93536627"/>
<dbReference type="GO" id="GO:0008360">
    <property type="term" value="P:regulation of cell shape"/>
    <property type="evidence" value="ECO:0007669"/>
    <property type="project" value="UniProtKB-KW"/>
</dbReference>
<evidence type="ECO:0000256" key="3">
    <source>
        <dbReference type="ARBA" id="ARBA00022676"/>
    </source>
</evidence>
<evidence type="ECO:0000259" key="12">
    <source>
        <dbReference type="Pfam" id="PF00912"/>
    </source>
</evidence>
<dbReference type="GO" id="GO:0071555">
    <property type="term" value="P:cell wall organization"/>
    <property type="evidence" value="ECO:0007669"/>
    <property type="project" value="UniProtKB-KW"/>
</dbReference>
<evidence type="ECO:0000256" key="11">
    <source>
        <dbReference type="HAMAP-Rule" id="MF_00766"/>
    </source>
</evidence>
<proteinExistence type="inferred from homology"/>
<keyword evidence="9 11" id="KW-0472">Membrane</keyword>
<evidence type="ECO:0000256" key="7">
    <source>
        <dbReference type="ARBA" id="ARBA00022984"/>
    </source>
</evidence>
<reference evidence="13 14" key="1">
    <citation type="submission" date="2018-06" db="EMBL/GenBank/DDBJ databases">
        <authorList>
            <consortium name="Pathogen Informatics"/>
            <person name="Doyle S."/>
        </authorList>
    </citation>
    <scope>NUCLEOTIDE SEQUENCE [LARGE SCALE GENOMIC DNA]</scope>
    <source>
        <strain evidence="13 14">NCTC13063</strain>
    </source>
</reference>
<evidence type="ECO:0000256" key="9">
    <source>
        <dbReference type="ARBA" id="ARBA00023136"/>
    </source>
</evidence>
<dbReference type="RefSeq" id="WP_004345992.1">
    <property type="nucleotide sequence ID" value="NZ_CAUUQQ010000043.1"/>
</dbReference>
<keyword evidence="2" id="KW-0997">Cell inner membrane</keyword>
<comment type="catalytic activity">
    <reaction evidence="11">
        <text>[GlcNAc-(1-&gt;4)-Mur2Ac(oyl-L-Ala-gamma-D-Glu-L-Lys-D-Ala-D-Ala)](n)-di-trans,octa-cis-undecaprenyl diphosphate + beta-D-GlcNAc-(1-&gt;4)-Mur2Ac(oyl-L-Ala-gamma-D-Glu-L-Lys-D-Ala-D-Ala)-di-trans,octa-cis-undecaprenyl diphosphate = [GlcNAc-(1-&gt;4)-Mur2Ac(oyl-L-Ala-gamma-D-Glu-L-Lys-D-Ala-D-Ala)](n+1)-di-trans,octa-cis-undecaprenyl diphosphate + di-trans,octa-cis-undecaprenyl diphosphate + H(+)</text>
        <dbReference type="Rhea" id="RHEA:23708"/>
        <dbReference type="Rhea" id="RHEA-COMP:9602"/>
        <dbReference type="Rhea" id="RHEA-COMP:9603"/>
        <dbReference type="ChEBI" id="CHEBI:15378"/>
        <dbReference type="ChEBI" id="CHEBI:58405"/>
        <dbReference type="ChEBI" id="CHEBI:60033"/>
        <dbReference type="ChEBI" id="CHEBI:78435"/>
        <dbReference type="EC" id="2.4.99.28"/>
    </reaction>
</comment>
<dbReference type="Gene3D" id="1.10.3810.10">
    <property type="entry name" value="Biosynthetic peptidoglycan transglycosylase-like"/>
    <property type="match status" value="1"/>
</dbReference>
<dbReference type="InterPro" id="IPR023346">
    <property type="entry name" value="Lysozyme-like_dom_sf"/>
</dbReference>
<evidence type="ECO:0000256" key="2">
    <source>
        <dbReference type="ARBA" id="ARBA00022519"/>
    </source>
</evidence>
<keyword evidence="6 11" id="KW-0133">Cell shape</keyword>
<keyword evidence="3 11" id="KW-0328">Glycosyltransferase</keyword>
<protein>
    <recommendedName>
        <fullName evidence="11">Biosynthetic peptidoglycan transglycosylase</fullName>
        <ecNumber evidence="11">2.4.99.28</ecNumber>
    </recommendedName>
    <alternativeName>
        <fullName evidence="11">Glycan polymerase</fullName>
    </alternativeName>
    <alternativeName>
        <fullName evidence="11">Peptidoglycan glycosyltransferase MtgA</fullName>
        <shortName evidence="11">PGT</shortName>
    </alternativeName>
</protein>
<sequence>MLEKLLRIVRWILVGFFVSTILAVVCLRFIPVFITPLMVIRCVEQVGGGESIKMHHHWVPMEEISRHMPVAVMASEDQRFLKHHGFDYNAIEKAAIHNMKGGKRHGASTISQQTAKNVFLWPGRSWIRKGFEVYFTFLIEMMWSKQRIMEVYLNSIEMGDGIYGVDAVAEYHFNTTASQLSRSQCALIAATLPNPRRFNSAAPGEYMRKRQRQIEHEMRFIPSFPKEGEDVDPKTVVGGAYKK</sequence>
<dbReference type="HAMAP" id="MF_00766">
    <property type="entry name" value="PGT_MtgA"/>
    <property type="match status" value="1"/>
</dbReference>
<accession>A0AAQ1UHS6</accession>
<keyword evidence="7 11" id="KW-0573">Peptidoglycan synthesis</keyword>
<gene>
    <name evidence="13" type="primary">mrcA_3</name>
    <name evidence="11" type="synonym">mtgA</name>
    <name evidence="13" type="ORF">NCTC13063_00529</name>
</gene>
<dbReference type="EMBL" id="UGTJ01000001">
    <property type="protein sequence ID" value="SUB79269.1"/>
    <property type="molecule type" value="Genomic_DNA"/>
</dbReference>
<comment type="pathway">
    <text evidence="11">Cell wall biogenesis; peptidoglycan biosynthesis.</text>
</comment>
<evidence type="ECO:0000256" key="6">
    <source>
        <dbReference type="ARBA" id="ARBA00022960"/>
    </source>
</evidence>
<feature type="domain" description="Glycosyl transferase family 51" evidence="12">
    <location>
        <begin position="54"/>
        <end position="218"/>
    </location>
</feature>
<dbReference type="GO" id="GO:0016763">
    <property type="term" value="F:pentosyltransferase activity"/>
    <property type="evidence" value="ECO:0007669"/>
    <property type="project" value="InterPro"/>
</dbReference>
<dbReference type="InterPro" id="IPR036950">
    <property type="entry name" value="PBP_transglycosylase"/>
</dbReference>
<keyword evidence="8 11" id="KW-1133">Transmembrane helix</keyword>
<dbReference type="Pfam" id="PF00912">
    <property type="entry name" value="Transgly"/>
    <property type="match status" value="1"/>
</dbReference>
<comment type="caution">
    <text evidence="13">The sequence shown here is derived from an EMBL/GenBank/DDBJ whole genome shotgun (WGS) entry which is preliminary data.</text>
</comment>
<evidence type="ECO:0000256" key="1">
    <source>
        <dbReference type="ARBA" id="ARBA00022475"/>
    </source>
</evidence>
<dbReference type="EC" id="2.4.99.28" evidence="11"/>
<dbReference type="SUPFAM" id="SSF53955">
    <property type="entry name" value="Lysozyme-like"/>
    <property type="match status" value="1"/>
</dbReference>